<name>A0ABV5BUX0_9BACL</name>
<gene>
    <name evidence="1" type="ORF">ACE5LO_01550</name>
</gene>
<evidence type="ECO:0000313" key="1">
    <source>
        <dbReference type="EMBL" id="MFB5759069.1"/>
    </source>
</evidence>
<sequence>MEKRVEHELLGKGTVVAIDPYHENVVQVHFDDYQGKAQWMLDETLRPIKE</sequence>
<dbReference type="RefSeq" id="WP_375518321.1">
    <property type="nucleotide sequence ID" value="NZ_JBHIRY010000001.1"/>
</dbReference>
<dbReference type="Proteomes" id="UP001580430">
    <property type="component" value="Unassembled WGS sequence"/>
</dbReference>
<proteinExistence type="predicted"/>
<reference evidence="1 2" key="1">
    <citation type="submission" date="2024-09" db="EMBL/GenBank/DDBJ databases">
        <title>Paenibacillus zeirhizospherea sp. nov., isolated from surface of the maize (Zea mays) roots in a horticulture field, Hungary.</title>
        <authorList>
            <person name="Marton D."/>
            <person name="Farkas M."/>
            <person name="Bedics A."/>
            <person name="Toth E."/>
            <person name="Tancsics A."/>
            <person name="Boka K."/>
            <person name="Marati G."/>
            <person name="Kriszt B."/>
            <person name="Cserhati M."/>
        </authorList>
    </citation>
    <scope>NUCLEOTIDE SEQUENCE [LARGE SCALE GENOMIC DNA]</scope>
    <source>
        <strain evidence="1 2">JCM 18446</strain>
    </source>
</reference>
<organism evidence="1 2">
    <name type="scientific">Paenibacillus medicaginis</name>
    <dbReference type="NCBI Taxonomy" id="1470560"/>
    <lineage>
        <taxon>Bacteria</taxon>
        <taxon>Bacillati</taxon>
        <taxon>Bacillota</taxon>
        <taxon>Bacilli</taxon>
        <taxon>Bacillales</taxon>
        <taxon>Paenibacillaceae</taxon>
        <taxon>Paenibacillus</taxon>
    </lineage>
</organism>
<evidence type="ECO:0000313" key="2">
    <source>
        <dbReference type="Proteomes" id="UP001580430"/>
    </source>
</evidence>
<accession>A0ABV5BUX0</accession>
<keyword evidence="2" id="KW-1185">Reference proteome</keyword>
<evidence type="ECO:0008006" key="3">
    <source>
        <dbReference type="Google" id="ProtNLM"/>
    </source>
</evidence>
<dbReference type="EMBL" id="JBHIRY010000001">
    <property type="protein sequence ID" value="MFB5759069.1"/>
    <property type="molecule type" value="Genomic_DNA"/>
</dbReference>
<protein>
    <recommendedName>
        <fullName evidence="3">DUF4926 domain-containing protein</fullName>
    </recommendedName>
</protein>
<comment type="caution">
    <text evidence="1">The sequence shown here is derived from an EMBL/GenBank/DDBJ whole genome shotgun (WGS) entry which is preliminary data.</text>
</comment>